<dbReference type="InterPro" id="IPR001609">
    <property type="entry name" value="Myosin_head_motor_dom-like"/>
</dbReference>
<feature type="region of interest" description="Actin-binding" evidence="6">
    <location>
        <begin position="291"/>
        <end position="313"/>
    </location>
</feature>
<dbReference type="InterPro" id="IPR000857">
    <property type="entry name" value="MyTH4_dom"/>
</dbReference>
<keyword evidence="5 6" id="KW-0009">Actin-binding</keyword>
<dbReference type="EMBL" id="HBEM01005775">
    <property type="protein sequence ID" value="CAD8436550.1"/>
    <property type="molecule type" value="Transcribed_RNA"/>
</dbReference>
<dbReference type="PROSITE" id="PS51016">
    <property type="entry name" value="MYTH4"/>
    <property type="match status" value="1"/>
</dbReference>
<evidence type="ECO:0000259" key="9">
    <source>
        <dbReference type="PROSITE" id="PS51456"/>
    </source>
</evidence>
<feature type="domain" description="Myosin motor" evidence="9">
    <location>
        <begin position="1"/>
        <end position="493"/>
    </location>
</feature>
<gene>
    <name evidence="10" type="ORF">LAMO00422_LOCUS4049</name>
</gene>
<dbReference type="PRINTS" id="PR00193">
    <property type="entry name" value="MYOSINHEAVY"/>
</dbReference>
<dbReference type="PANTHER" id="PTHR13140">
    <property type="entry name" value="MYOSIN"/>
    <property type="match status" value="1"/>
</dbReference>
<feature type="region of interest" description="Disordered" evidence="7">
    <location>
        <begin position="784"/>
        <end position="850"/>
    </location>
</feature>
<dbReference type="PROSITE" id="PS51456">
    <property type="entry name" value="MYOSIN_MOTOR"/>
    <property type="match status" value="1"/>
</dbReference>
<evidence type="ECO:0000313" key="10">
    <source>
        <dbReference type="EMBL" id="CAD8436550.1"/>
    </source>
</evidence>
<evidence type="ECO:0000256" key="5">
    <source>
        <dbReference type="ARBA" id="ARBA00023203"/>
    </source>
</evidence>
<evidence type="ECO:0000256" key="2">
    <source>
        <dbReference type="ARBA" id="ARBA00022840"/>
    </source>
</evidence>
<evidence type="ECO:0008006" key="11">
    <source>
        <dbReference type="Google" id="ProtNLM"/>
    </source>
</evidence>
<organism evidence="10">
    <name type="scientific">Amorphochlora amoebiformis</name>
    <dbReference type="NCBI Taxonomy" id="1561963"/>
    <lineage>
        <taxon>Eukaryota</taxon>
        <taxon>Sar</taxon>
        <taxon>Rhizaria</taxon>
        <taxon>Cercozoa</taxon>
        <taxon>Chlorarachniophyceae</taxon>
        <taxon>Amorphochlora</taxon>
    </lineage>
</organism>
<dbReference type="GO" id="GO:0016020">
    <property type="term" value="C:membrane"/>
    <property type="evidence" value="ECO:0007669"/>
    <property type="project" value="TreeGrafter"/>
</dbReference>
<dbReference type="GO" id="GO:0005524">
    <property type="term" value="F:ATP binding"/>
    <property type="evidence" value="ECO:0007669"/>
    <property type="project" value="UniProtKB-KW"/>
</dbReference>
<dbReference type="InterPro" id="IPR036961">
    <property type="entry name" value="Kinesin_motor_dom_sf"/>
</dbReference>
<keyword evidence="1" id="KW-0547">Nucleotide-binding</keyword>
<keyword evidence="4" id="KW-0505">Motor protein</keyword>
<accession>A0A7S0CZB3</accession>
<dbReference type="PROSITE" id="PS50096">
    <property type="entry name" value="IQ"/>
    <property type="match status" value="1"/>
</dbReference>
<dbReference type="Pfam" id="PF00063">
    <property type="entry name" value="Myosin_head"/>
    <property type="match status" value="1"/>
</dbReference>
<feature type="region of interest" description="Disordered" evidence="7">
    <location>
        <begin position="1107"/>
        <end position="1153"/>
    </location>
</feature>
<evidence type="ECO:0000256" key="7">
    <source>
        <dbReference type="SAM" id="MobiDB-lite"/>
    </source>
</evidence>
<dbReference type="SMART" id="SM00242">
    <property type="entry name" value="MYSc"/>
    <property type="match status" value="1"/>
</dbReference>
<dbReference type="Gene3D" id="1.20.5.4820">
    <property type="match status" value="1"/>
</dbReference>
<evidence type="ECO:0000256" key="6">
    <source>
        <dbReference type="PROSITE-ProRule" id="PRU00782"/>
    </source>
</evidence>
<sequence length="1401" mass="161252">MEEAEIKDQGRIQLISDLLHVDRKEIEKSLLFRVISVGNERHATPVPIDEVKTVRDATAKYIYGKLFLFLVDHLNSRFGQAGEYRSIGVLDIFGFEVFEKNTFEQFCINYANEKLQYLFNQHVFLGELKEYKSQGIDISGVTFTNNKGCLDLIEKKQGIIAMMGEEAALPRGDAKGLINKMHRKFKTNKFYKHIMRAPMSFVVAHYAGKVRYEIKDFLQKDNDFLSADIITALEATTNETVEAMLREFRARSSVGEDTRSSTLKKKNIRHSSSSFLSKRLMTVSAQFRTHLTALMQKLQTAEPHYVRCLKPNGSKLPNVYDSRIVLRQITYAGLLQAIKLRRMGFPYRQTHKEFVRQYQICTQRRRANTTRSRSLERLRPPKTIENLFRDRARTQSPPVGKQRKHLHRRGRSAAHLNLERLKIEKLERYIKNKQKESTPKTQTIKDQLEKLIQTMWPHLYAIDSSLTEADYRIGKTKIFLKSSLRNALGTHWKACMKSRVVQIQSLYRMWSTRRRYKQLLKVYRRGQFAAQARDLNALEAVFPVIEEFELEEINPAFVAKLIDLKAFLEAETHVLNLIKEACKSRDIEQLKAAKISAQGLTQEYPTESQSEALVKAKGRASTIIAELEKVNKIKELLKTAMLHESIKELELATQLAEEKGGELEFKSLAEALKLLDRLKKEQAVIADFESVYSVMEAKKKMDLKDIEKLELVSDKLRLISGDSKCTARVSAADRLMRNALGSLMEKAEAIDDANFMEEMLIPKAGAMGFAKLETNGMDWLQKKRQAEAKRKEQLEKDEAKRKEEARKEEESKAEAAKVAEATKPEPEPKTPVKENLKTQKAQESSKTNQEVQKFSVGAIVMVTGLSSNVQYNERVGQVQGYASANKRYVVMLGNNERLGVREKNLKVADATTEHVFARKQEMTSEKNKVTEKAKEDIGRDGVQLRADLCEELRKAAEDRDEKQLIRLLDLPEVQEAETHKDVRMAQDTLQLIRDAAEASEKLEKAIEDVKTTQIKAWLHKISEMGLEDKQKHTNPVDRKKLKELVDRGRHIAYLMTKQELLVLKLRKALKDLNKTKLKFLLRFATTSWLRAQPEVFQAESFLSSNPEMTTSQVMTPPKIDLDQSLSSRRSGSPPSNGSRKRRDNQTKRSSLNGQLREALRQYQKIRGLHPLGSLLRVRTESQWLKKIFFSRKYLKRHRLIHQSQPLPHSVTTLKTSSHDVKQRAKSMFRNILFYAQESYHAYPVTLGYKVIHEAVGEPQLRPEIYCQLIKQCTNIKSQMSLIRYWKLLFMCLNAFEPEGEVKLCILSFAAKYANFDVKLNDPVIRNKLRVLDKVETLATLMLILQFQRPISGRTPTMEEVRKVTDMHMLPESLEPPVMQVYRDKLDLKSTVSTTPTSTIKL</sequence>
<dbReference type="Pfam" id="PF00784">
    <property type="entry name" value="MyTH4"/>
    <property type="match status" value="1"/>
</dbReference>
<dbReference type="GO" id="GO:0005737">
    <property type="term" value="C:cytoplasm"/>
    <property type="evidence" value="ECO:0007669"/>
    <property type="project" value="TreeGrafter"/>
</dbReference>
<dbReference type="InterPro" id="IPR027417">
    <property type="entry name" value="P-loop_NTPase"/>
</dbReference>
<feature type="compositionally biased region" description="Polar residues" evidence="7">
    <location>
        <begin position="838"/>
        <end position="850"/>
    </location>
</feature>
<dbReference type="GO" id="GO:0016459">
    <property type="term" value="C:myosin complex"/>
    <property type="evidence" value="ECO:0007669"/>
    <property type="project" value="UniProtKB-KW"/>
</dbReference>
<dbReference type="SUPFAM" id="SSF52540">
    <property type="entry name" value="P-loop containing nucleoside triphosphate hydrolases"/>
    <property type="match status" value="1"/>
</dbReference>
<keyword evidence="3 6" id="KW-0518">Myosin</keyword>
<dbReference type="Gene3D" id="3.40.850.10">
    <property type="entry name" value="Kinesin motor domain"/>
    <property type="match status" value="1"/>
</dbReference>
<comment type="similarity">
    <text evidence="6">Belongs to the TRAFAC class myosin-kinesin ATPase superfamily. Myosin family.</text>
</comment>
<evidence type="ECO:0000259" key="8">
    <source>
        <dbReference type="PROSITE" id="PS51016"/>
    </source>
</evidence>
<reference evidence="10" key="1">
    <citation type="submission" date="2021-01" db="EMBL/GenBank/DDBJ databases">
        <authorList>
            <person name="Corre E."/>
            <person name="Pelletier E."/>
            <person name="Niang G."/>
            <person name="Scheremetjew M."/>
            <person name="Finn R."/>
            <person name="Kale V."/>
            <person name="Holt S."/>
            <person name="Cochrane G."/>
            <person name="Meng A."/>
            <person name="Brown T."/>
            <person name="Cohen L."/>
        </authorList>
    </citation>
    <scope>NUCLEOTIDE SEQUENCE</scope>
    <source>
        <strain evidence="10">CCMP2058</strain>
    </source>
</reference>
<protein>
    <recommendedName>
        <fullName evidence="11">Myosin motor domain-containing protein</fullName>
    </recommendedName>
</protein>
<dbReference type="Gene3D" id="1.20.120.720">
    <property type="entry name" value="Myosin VI head, motor domain, U50 subdomain"/>
    <property type="match status" value="1"/>
</dbReference>
<dbReference type="InterPro" id="IPR038185">
    <property type="entry name" value="MyTH4_dom_sf"/>
</dbReference>
<evidence type="ECO:0000256" key="4">
    <source>
        <dbReference type="ARBA" id="ARBA00023175"/>
    </source>
</evidence>
<proteinExistence type="inferred from homology"/>
<dbReference type="PANTHER" id="PTHR13140:SF706">
    <property type="entry name" value="DILUTE CLASS UNCONVENTIONAL MYOSIN, ISOFORM C"/>
    <property type="match status" value="1"/>
</dbReference>
<evidence type="ECO:0000256" key="3">
    <source>
        <dbReference type="ARBA" id="ARBA00023123"/>
    </source>
</evidence>
<dbReference type="CDD" id="cd00124">
    <property type="entry name" value="MYSc"/>
    <property type="match status" value="1"/>
</dbReference>
<dbReference type="Gene3D" id="1.25.40.530">
    <property type="entry name" value="MyTH4 domain"/>
    <property type="match status" value="1"/>
</dbReference>
<feature type="compositionally biased region" description="Low complexity" evidence="7">
    <location>
        <begin position="1124"/>
        <end position="1137"/>
    </location>
</feature>
<dbReference type="Gene3D" id="1.20.58.530">
    <property type="match status" value="1"/>
</dbReference>
<dbReference type="GO" id="GO:0051015">
    <property type="term" value="F:actin filament binding"/>
    <property type="evidence" value="ECO:0007669"/>
    <property type="project" value="TreeGrafter"/>
</dbReference>
<dbReference type="SMART" id="SM00139">
    <property type="entry name" value="MyTH4"/>
    <property type="match status" value="1"/>
</dbReference>
<dbReference type="GO" id="GO:0007015">
    <property type="term" value="P:actin filament organization"/>
    <property type="evidence" value="ECO:0007669"/>
    <property type="project" value="TreeGrafter"/>
</dbReference>
<keyword evidence="2" id="KW-0067">ATP-binding</keyword>
<feature type="compositionally biased region" description="Basic and acidic residues" evidence="7">
    <location>
        <begin position="784"/>
        <end position="837"/>
    </location>
</feature>
<feature type="domain" description="MyTH4" evidence="8">
    <location>
        <begin position="1201"/>
        <end position="1364"/>
    </location>
</feature>
<evidence type="ECO:0000256" key="1">
    <source>
        <dbReference type="ARBA" id="ARBA00022741"/>
    </source>
</evidence>
<name>A0A7S0CZB3_9EUKA</name>
<dbReference type="GO" id="GO:0000146">
    <property type="term" value="F:microfilament motor activity"/>
    <property type="evidence" value="ECO:0007669"/>
    <property type="project" value="TreeGrafter"/>
</dbReference>
<comment type="caution">
    <text evidence="6">Lacks conserved residue(s) required for the propagation of feature annotation.</text>
</comment>